<accession>A0ACD3ALK4</accession>
<organism evidence="1 2">
    <name type="scientific">Pluteus cervinus</name>
    <dbReference type="NCBI Taxonomy" id="181527"/>
    <lineage>
        <taxon>Eukaryota</taxon>
        <taxon>Fungi</taxon>
        <taxon>Dikarya</taxon>
        <taxon>Basidiomycota</taxon>
        <taxon>Agaricomycotina</taxon>
        <taxon>Agaricomycetes</taxon>
        <taxon>Agaricomycetidae</taxon>
        <taxon>Agaricales</taxon>
        <taxon>Pluteineae</taxon>
        <taxon>Pluteaceae</taxon>
        <taxon>Pluteus</taxon>
    </lineage>
</organism>
<dbReference type="Proteomes" id="UP000308600">
    <property type="component" value="Unassembled WGS sequence"/>
</dbReference>
<proteinExistence type="predicted"/>
<reference evidence="1 2" key="1">
    <citation type="journal article" date="2019" name="Nat. Ecol. Evol.">
        <title>Megaphylogeny resolves global patterns of mushroom evolution.</title>
        <authorList>
            <person name="Varga T."/>
            <person name="Krizsan K."/>
            <person name="Foldi C."/>
            <person name="Dima B."/>
            <person name="Sanchez-Garcia M."/>
            <person name="Sanchez-Ramirez S."/>
            <person name="Szollosi G.J."/>
            <person name="Szarkandi J.G."/>
            <person name="Papp V."/>
            <person name="Albert L."/>
            <person name="Andreopoulos W."/>
            <person name="Angelini C."/>
            <person name="Antonin V."/>
            <person name="Barry K.W."/>
            <person name="Bougher N.L."/>
            <person name="Buchanan P."/>
            <person name="Buyck B."/>
            <person name="Bense V."/>
            <person name="Catcheside P."/>
            <person name="Chovatia M."/>
            <person name="Cooper J."/>
            <person name="Damon W."/>
            <person name="Desjardin D."/>
            <person name="Finy P."/>
            <person name="Geml J."/>
            <person name="Haridas S."/>
            <person name="Hughes K."/>
            <person name="Justo A."/>
            <person name="Karasinski D."/>
            <person name="Kautmanova I."/>
            <person name="Kiss B."/>
            <person name="Kocsube S."/>
            <person name="Kotiranta H."/>
            <person name="LaButti K.M."/>
            <person name="Lechner B.E."/>
            <person name="Liimatainen K."/>
            <person name="Lipzen A."/>
            <person name="Lukacs Z."/>
            <person name="Mihaltcheva S."/>
            <person name="Morgado L.N."/>
            <person name="Niskanen T."/>
            <person name="Noordeloos M.E."/>
            <person name="Ohm R.A."/>
            <person name="Ortiz-Santana B."/>
            <person name="Ovrebo C."/>
            <person name="Racz N."/>
            <person name="Riley R."/>
            <person name="Savchenko A."/>
            <person name="Shiryaev A."/>
            <person name="Soop K."/>
            <person name="Spirin V."/>
            <person name="Szebenyi C."/>
            <person name="Tomsovsky M."/>
            <person name="Tulloss R.E."/>
            <person name="Uehling J."/>
            <person name="Grigoriev I.V."/>
            <person name="Vagvolgyi C."/>
            <person name="Papp T."/>
            <person name="Martin F.M."/>
            <person name="Miettinen O."/>
            <person name="Hibbett D.S."/>
            <person name="Nagy L.G."/>
        </authorList>
    </citation>
    <scope>NUCLEOTIDE SEQUENCE [LARGE SCALE GENOMIC DNA]</scope>
    <source>
        <strain evidence="1 2">NL-1719</strain>
    </source>
</reference>
<gene>
    <name evidence="1" type="ORF">BDN72DRAFT_149278</name>
</gene>
<evidence type="ECO:0000313" key="1">
    <source>
        <dbReference type="EMBL" id="TFK66377.1"/>
    </source>
</evidence>
<dbReference type="EMBL" id="ML208407">
    <property type="protein sequence ID" value="TFK66377.1"/>
    <property type="molecule type" value="Genomic_DNA"/>
</dbReference>
<keyword evidence="2" id="KW-1185">Reference proteome</keyword>
<name>A0ACD3ALK4_9AGAR</name>
<sequence>MTERYELHDDEAIELDGINKVPPGNGSDLTDKFWTFYLHRSSNIDRDMVEDWKGATDVILIFAGLFSAVITSFIIESYQSLQPAIDELTLRAIAQISLQLAAVNGTGDGSVAPYALPDLNNYKPGKAATWVNIFWFTSLFFSLTCALTATLVRQWSQGYTQSIKRYQAPRHRGQVRAHLHQALERYRMDVLMDVMHALLHISLFMFFAGLIMLIYPVNTTVGIVLGCLVLFGSVLYFFTSFLALYYHSYPFSTPLSQWSLRLAKIWSLTGKHYRLREAAAQSNDSALLEAYSYVLTVANEDRDFEELLDVLPDFYAAQRSPTNLVNLLEEFYRNQGFRIRELLESTKASQGRARDKKVIIFLNFMFTTARVTVNPAASRIIADILTDWASLCFNYFLDDPNPYISNLAFVVAAHATSCTKDRMINKQLGTEYDLTMSQVVDILQPIRDYQLLSLIEDGRKKVQSTRPFGYILSCLERYPRLRTLCPQVYSVLIHAEQTNLDEAYVQVAEIFLLEIYRTQLTPGMRDVLNMLYSAGLRRRIHTTSG</sequence>
<evidence type="ECO:0000313" key="2">
    <source>
        <dbReference type="Proteomes" id="UP000308600"/>
    </source>
</evidence>
<protein>
    <submittedName>
        <fullName evidence="1">Uncharacterized protein</fullName>
    </submittedName>
</protein>